<name>W4H656_APHAT</name>
<reference evidence="2" key="1">
    <citation type="submission" date="2013-12" db="EMBL/GenBank/DDBJ databases">
        <title>The Genome Sequence of Aphanomyces astaci APO3.</title>
        <authorList>
            <consortium name="The Broad Institute Genomics Platform"/>
            <person name="Russ C."/>
            <person name="Tyler B."/>
            <person name="van West P."/>
            <person name="Dieguez-Uribeondo J."/>
            <person name="Young S.K."/>
            <person name="Zeng Q."/>
            <person name="Gargeya S."/>
            <person name="Fitzgerald M."/>
            <person name="Abouelleil A."/>
            <person name="Alvarado L."/>
            <person name="Chapman S.B."/>
            <person name="Gainer-Dewar J."/>
            <person name="Goldberg J."/>
            <person name="Griggs A."/>
            <person name="Gujja S."/>
            <person name="Hansen M."/>
            <person name="Howarth C."/>
            <person name="Imamovic A."/>
            <person name="Ireland A."/>
            <person name="Larimer J."/>
            <person name="McCowan C."/>
            <person name="Murphy C."/>
            <person name="Pearson M."/>
            <person name="Poon T.W."/>
            <person name="Priest M."/>
            <person name="Roberts A."/>
            <person name="Saif S."/>
            <person name="Shea T."/>
            <person name="Sykes S."/>
            <person name="Wortman J."/>
            <person name="Nusbaum C."/>
            <person name="Birren B."/>
        </authorList>
    </citation>
    <scope>NUCLEOTIDE SEQUENCE [LARGE SCALE GENOMIC DNA]</scope>
    <source>
        <strain evidence="2">APO3</strain>
    </source>
</reference>
<dbReference type="RefSeq" id="XP_009823568.1">
    <property type="nucleotide sequence ID" value="XM_009825266.1"/>
</dbReference>
<gene>
    <name evidence="2" type="ORF">H257_01852</name>
</gene>
<dbReference type="AlphaFoldDB" id="W4H656"/>
<organism evidence="2">
    <name type="scientific">Aphanomyces astaci</name>
    <name type="common">Crayfish plague agent</name>
    <dbReference type="NCBI Taxonomy" id="112090"/>
    <lineage>
        <taxon>Eukaryota</taxon>
        <taxon>Sar</taxon>
        <taxon>Stramenopiles</taxon>
        <taxon>Oomycota</taxon>
        <taxon>Saprolegniomycetes</taxon>
        <taxon>Saprolegniales</taxon>
        <taxon>Verrucalvaceae</taxon>
        <taxon>Aphanomyces</taxon>
    </lineage>
</organism>
<proteinExistence type="predicted"/>
<dbReference type="OrthoDB" id="2430314at2759"/>
<dbReference type="GeneID" id="20803848"/>
<dbReference type="VEuPathDB" id="FungiDB:H257_01852"/>
<feature type="domain" description="DUF8040" evidence="1">
    <location>
        <begin position="41"/>
        <end position="113"/>
    </location>
</feature>
<evidence type="ECO:0000313" key="2">
    <source>
        <dbReference type="EMBL" id="ETV86769.1"/>
    </source>
</evidence>
<dbReference type="Pfam" id="PF26138">
    <property type="entry name" value="DUF8040"/>
    <property type="match status" value="1"/>
</dbReference>
<dbReference type="InterPro" id="IPR058353">
    <property type="entry name" value="DUF8040"/>
</dbReference>
<sequence length="114" mass="13383">MRHELWLLYLRRRAHRRKRLLMMAYISYHYAAFVNKTPKRTSILTGAMWVQEMMIGNHDAFVDSFRISRETFLMLHDELVNKAGLQATGRISSVEQLAVFMYFAGQQVTSANLQ</sequence>
<accession>W4H656</accession>
<dbReference type="EMBL" id="KI913116">
    <property type="protein sequence ID" value="ETV86769.1"/>
    <property type="molecule type" value="Genomic_DNA"/>
</dbReference>
<protein>
    <recommendedName>
        <fullName evidence="1">DUF8040 domain-containing protein</fullName>
    </recommendedName>
</protein>
<evidence type="ECO:0000259" key="1">
    <source>
        <dbReference type="Pfam" id="PF26138"/>
    </source>
</evidence>